<evidence type="ECO:0000313" key="2">
    <source>
        <dbReference type="EMBL" id="CAH2397566.1"/>
    </source>
</evidence>
<evidence type="ECO:0000313" key="3">
    <source>
        <dbReference type="Proteomes" id="UP001152604"/>
    </source>
</evidence>
<dbReference type="InterPro" id="IPR023214">
    <property type="entry name" value="HAD_sf"/>
</dbReference>
<keyword evidence="2" id="KW-0328">Glycosyltransferase</keyword>
<organism evidence="2 3">
    <name type="scientific">Mesorhizobium ventifaucium</name>
    <dbReference type="NCBI Taxonomy" id="666020"/>
    <lineage>
        <taxon>Bacteria</taxon>
        <taxon>Pseudomonadati</taxon>
        <taxon>Pseudomonadota</taxon>
        <taxon>Alphaproteobacteria</taxon>
        <taxon>Hyphomicrobiales</taxon>
        <taxon>Phyllobacteriaceae</taxon>
        <taxon>Mesorhizobium</taxon>
    </lineage>
</organism>
<comment type="caution">
    <text evidence="2">The sequence shown here is derived from an EMBL/GenBank/DDBJ whole genome shotgun (WGS) entry which is preliminary data.</text>
</comment>
<keyword evidence="2" id="KW-0808">Transferase</keyword>
<dbReference type="GO" id="GO:0016757">
    <property type="term" value="F:glycosyltransferase activity"/>
    <property type="evidence" value="ECO:0007669"/>
    <property type="project" value="UniProtKB-KW"/>
</dbReference>
<name>A0ABN8JHG2_9HYPH</name>
<reference evidence="2" key="1">
    <citation type="submission" date="2022-03" db="EMBL/GenBank/DDBJ databases">
        <authorList>
            <person name="Brunel B."/>
        </authorList>
    </citation>
    <scope>NUCLEOTIDE SEQUENCE</scope>
    <source>
        <strain evidence="2">STM4922sample</strain>
    </source>
</reference>
<keyword evidence="3" id="KW-1185">Reference proteome</keyword>
<dbReference type="Gene3D" id="3.40.50.2020">
    <property type="match status" value="1"/>
</dbReference>
<dbReference type="EMBL" id="CAKXZS010000011">
    <property type="protein sequence ID" value="CAH2397566.1"/>
    <property type="molecule type" value="Genomic_DNA"/>
</dbReference>
<dbReference type="Gene3D" id="3.40.50.1000">
    <property type="entry name" value="HAD superfamily/HAD-like"/>
    <property type="match status" value="1"/>
</dbReference>
<gene>
    <name evidence="2" type="ORF">MES4922_190299</name>
</gene>
<evidence type="ECO:0000259" key="1">
    <source>
        <dbReference type="Pfam" id="PF00156"/>
    </source>
</evidence>
<proteinExistence type="predicted"/>
<protein>
    <submittedName>
        <fullName evidence="2">Phosphoribosyltransferase</fullName>
    </submittedName>
</protein>
<accession>A0ABN8JHG2</accession>
<sequence>MFAVSTEFAVSNVRHEQKTRIWIMHYRSIADMNDTIVGNLHRLPRDIDLVVGIPRSGILAANLLSLAANIQMTDLDNFIAGKTYTSGISTKRRAALDRPVVEMRKILVIDDSVNRGDAMRDARRRIQAAGISAEFIFAAVYGHLPRHQDIDFVFEVAPHPRMFQWNFMHHIFLEQSCVDIDGVLCLDPTDAENDDGPAYEKFLSEALPMYGPTRKIGWLVTSRLEKYRRLTEAWLEKHGIKYDELIMLDLPSKAERQRLGVHGSFKADFYVKSDAILFIESEHHQAAKIAKLSGKPVLCVETHQVCLPQPLSLAALSQATRNLPNRLKQVGEPAGRQAVLKKAARAMLGESGYRALKDKLRGAN</sequence>
<dbReference type="Pfam" id="PF00156">
    <property type="entry name" value="Pribosyltran"/>
    <property type="match status" value="1"/>
</dbReference>
<dbReference type="Proteomes" id="UP001152604">
    <property type="component" value="Unassembled WGS sequence"/>
</dbReference>
<dbReference type="CDD" id="cd06223">
    <property type="entry name" value="PRTases_typeI"/>
    <property type="match status" value="1"/>
</dbReference>
<feature type="domain" description="Phosphoribosyltransferase" evidence="1">
    <location>
        <begin position="33"/>
        <end position="151"/>
    </location>
</feature>
<dbReference type="InterPro" id="IPR000836">
    <property type="entry name" value="PRTase_dom"/>
</dbReference>
<dbReference type="SUPFAM" id="SSF53271">
    <property type="entry name" value="PRTase-like"/>
    <property type="match status" value="1"/>
</dbReference>
<dbReference type="InterPro" id="IPR029057">
    <property type="entry name" value="PRTase-like"/>
</dbReference>